<feature type="compositionally biased region" description="Basic and acidic residues" evidence="1">
    <location>
        <begin position="65"/>
        <end position="76"/>
    </location>
</feature>
<accession>A0A6A3J322</accession>
<gene>
    <name evidence="2" type="ORF">PR002_g21696</name>
</gene>
<protein>
    <submittedName>
        <fullName evidence="2">Uncharacterized protein</fullName>
    </submittedName>
</protein>
<evidence type="ECO:0000313" key="3">
    <source>
        <dbReference type="Proteomes" id="UP000435112"/>
    </source>
</evidence>
<organism evidence="2 3">
    <name type="scientific">Phytophthora rubi</name>
    <dbReference type="NCBI Taxonomy" id="129364"/>
    <lineage>
        <taxon>Eukaryota</taxon>
        <taxon>Sar</taxon>
        <taxon>Stramenopiles</taxon>
        <taxon>Oomycota</taxon>
        <taxon>Peronosporomycetes</taxon>
        <taxon>Peronosporales</taxon>
        <taxon>Peronosporaceae</taxon>
        <taxon>Phytophthora</taxon>
    </lineage>
</organism>
<feature type="compositionally biased region" description="Basic and acidic residues" evidence="1">
    <location>
        <begin position="84"/>
        <end position="96"/>
    </location>
</feature>
<dbReference type="AlphaFoldDB" id="A0A6A3J322"/>
<reference evidence="2 3" key="1">
    <citation type="submission" date="2018-09" db="EMBL/GenBank/DDBJ databases">
        <title>Genomic investigation of the strawberry pathogen Phytophthora fragariae indicates pathogenicity is determined by transcriptional variation in three key races.</title>
        <authorList>
            <person name="Adams T.M."/>
            <person name="Armitage A.D."/>
            <person name="Sobczyk M.K."/>
            <person name="Bates H.J."/>
            <person name="Dunwell J.M."/>
            <person name="Nellist C.F."/>
            <person name="Harrison R.J."/>
        </authorList>
    </citation>
    <scope>NUCLEOTIDE SEQUENCE [LARGE SCALE GENOMIC DNA]</scope>
    <source>
        <strain evidence="2 3">SCRP324</strain>
    </source>
</reference>
<dbReference type="OrthoDB" id="10353820at2759"/>
<feature type="compositionally biased region" description="Low complexity" evidence="1">
    <location>
        <begin position="100"/>
        <end position="110"/>
    </location>
</feature>
<name>A0A6A3J322_9STRA</name>
<feature type="region of interest" description="Disordered" evidence="1">
    <location>
        <begin position="35"/>
        <end position="126"/>
    </location>
</feature>
<dbReference type="Proteomes" id="UP000435112">
    <property type="component" value="Unassembled WGS sequence"/>
</dbReference>
<dbReference type="EMBL" id="QXFU01002225">
    <property type="protein sequence ID" value="KAE8988662.1"/>
    <property type="molecule type" value="Genomic_DNA"/>
</dbReference>
<feature type="compositionally biased region" description="Polar residues" evidence="1">
    <location>
        <begin position="46"/>
        <end position="55"/>
    </location>
</feature>
<proteinExistence type="predicted"/>
<comment type="caution">
    <text evidence="2">The sequence shown here is derived from an EMBL/GenBank/DDBJ whole genome shotgun (WGS) entry which is preliminary data.</text>
</comment>
<evidence type="ECO:0000256" key="1">
    <source>
        <dbReference type="SAM" id="MobiDB-lite"/>
    </source>
</evidence>
<sequence length="126" mass="13328">MEDIPDVVKEYESTLALISDDDGTEGDHGLVSAIAHEYSRRDSPSNDDTIATSISDEPPANSRDVNSRDANSRDVNSRGATSSDHSDDDHASRGVDMDVSTATSSATRSTPRGAMLPSACTCIVRA</sequence>
<evidence type="ECO:0000313" key="2">
    <source>
        <dbReference type="EMBL" id="KAE8988662.1"/>
    </source>
</evidence>